<evidence type="ECO:0000259" key="2">
    <source>
        <dbReference type="Pfam" id="PF02374"/>
    </source>
</evidence>
<feature type="domain" description="ArsA/GET3 Anion-transporting ATPase-like" evidence="2">
    <location>
        <begin position="35"/>
        <end position="196"/>
    </location>
</feature>
<protein>
    <submittedName>
        <fullName evidence="3">ArsA family ATPase</fullName>
    </submittedName>
</protein>
<feature type="region of interest" description="Disordered" evidence="1">
    <location>
        <begin position="1"/>
        <end position="24"/>
    </location>
</feature>
<evidence type="ECO:0000313" key="3">
    <source>
        <dbReference type="EMBL" id="GAA1991699.1"/>
    </source>
</evidence>
<dbReference type="InterPro" id="IPR025723">
    <property type="entry name" value="ArsA/GET3_ATPase-like"/>
</dbReference>
<organism evidence="3 4">
    <name type="scientific">Terrabacter lapilli</name>
    <dbReference type="NCBI Taxonomy" id="436231"/>
    <lineage>
        <taxon>Bacteria</taxon>
        <taxon>Bacillati</taxon>
        <taxon>Actinomycetota</taxon>
        <taxon>Actinomycetes</taxon>
        <taxon>Micrococcales</taxon>
        <taxon>Intrasporangiaceae</taxon>
        <taxon>Terrabacter</taxon>
    </lineage>
</organism>
<dbReference type="EMBL" id="BAAAPU010000011">
    <property type="protein sequence ID" value="GAA1991699.1"/>
    <property type="molecule type" value="Genomic_DNA"/>
</dbReference>
<dbReference type="InterPro" id="IPR016300">
    <property type="entry name" value="ATPase_ArsA/GET3"/>
</dbReference>
<dbReference type="Proteomes" id="UP001500013">
    <property type="component" value="Unassembled WGS sequence"/>
</dbReference>
<evidence type="ECO:0000256" key="1">
    <source>
        <dbReference type="SAM" id="MobiDB-lite"/>
    </source>
</evidence>
<dbReference type="InterPro" id="IPR027417">
    <property type="entry name" value="P-loop_NTPase"/>
</dbReference>
<comment type="caution">
    <text evidence="3">The sequence shown here is derived from an EMBL/GenBank/DDBJ whole genome shotgun (WGS) entry which is preliminary data.</text>
</comment>
<dbReference type="Pfam" id="PF02374">
    <property type="entry name" value="ArsA_ATPase"/>
    <property type="match status" value="1"/>
</dbReference>
<dbReference type="Gene3D" id="3.40.50.300">
    <property type="entry name" value="P-loop containing nucleotide triphosphate hydrolases"/>
    <property type="match status" value="1"/>
</dbReference>
<gene>
    <name evidence="3" type="ORF">GCM10009817_37300</name>
</gene>
<accession>A0ABP5E6F7</accession>
<evidence type="ECO:0000313" key="4">
    <source>
        <dbReference type="Proteomes" id="UP001500013"/>
    </source>
</evidence>
<proteinExistence type="predicted"/>
<keyword evidence="4" id="KW-1185">Reference proteome</keyword>
<dbReference type="PANTHER" id="PTHR10803">
    <property type="entry name" value="ARSENICAL PUMP-DRIVING ATPASE ARSENITE-TRANSLOCATING ATPASE"/>
    <property type="match status" value="1"/>
</dbReference>
<dbReference type="PANTHER" id="PTHR10803:SF31">
    <property type="entry name" value="ATPASE RV3679-RELATED"/>
    <property type="match status" value="1"/>
</dbReference>
<reference evidence="4" key="1">
    <citation type="journal article" date="2019" name="Int. J. Syst. Evol. Microbiol.">
        <title>The Global Catalogue of Microorganisms (GCM) 10K type strain sequencing project: providing services to taxonomists for standard genome sequencing and annotation.</title>
        <authorList>
            <consortium name="The Broad Institute Genomics Platform"/>
            <consortium name="The Broad Institute Genome Sequencing Center for Infectious Disease"/>
            <person name="Wu L."/>
            <person name="Ma J."/>
        </authorList>
    </citation>
    <scope>NUCLEOTIDE SEQUENCE [LARGE SCALE GENOMIC DNA]</scope>
    <source>
        <strain evidence="4">JCM 15628</strain>
    </source>
</reference>
<sequence>MGRQWAAATSDGGPPKVGHVTTDPSAAPWARARLHVVTGKGGTGKTTVASAIALALASRPGRILLTEVESRQGISQTFDVAPLGTEETRILRLAGGGEIVGLSIDAKAALLEYLQMFYKLGRAGKLLEKFGAIDFATTIAPGVRDVLLIGKIYEANRRRRDGRHKGEAAPVYDGIVLDAPPTGRIGRFLSVNSEVADLARVGPIASQAGSITRLLESEQTVVHLVTLLEEMPVQETLDAIDELRSKSLRPGAIIVNMVREPLLDDLALEQARAGRLHKASIRTQLTEAGIRVTPELVDGLLDEARDHAQRIDLEREQLALLEATGLPIVQLPALPGGVDAGSIRELAIHLAPLFSGAAVHEAVQA</sequence>
<name>A0ABP5E6F7_9MICO</name>
<dbReference type="SUPFAM" id="SSF52540">
    <property type="entry name" value="P-loop containing nucleoside triphosphate hydrolases"/>
    <property type="match status" value="1"/>
</dbReference>